<comment type="similarity">
    <text evidence="2">Belongs to the universal ribosomal protein uS4 family.</text>
</comment>
<gene>
    <name evidence="8" type="ORF">DL762_010260</name>
</gene>
<evidence type="ECO:0000259" key="7">
    <source>
        <dbReference type="SMART" id="SM01390"/>
    </source>
</evidence>
<keyword evidence="6" id="KW-0687">Ribonucleoprotein</keyword>
<dbReference type="InterPro" id="IPR002942">
    <property type="entry name" value="S4_RNA-bd"/>
</dbReference>
<evidence type="ECO:0000256" key="4">
    <source>
        <dbReference type="ARBA" id="ARBA00022884"/>
    </source>
</evidence>
<evidence type="ECO:0000256" key="5">
    <source>
        <dbReference type="ARBA" id="ARBA00023242"/>
    </source>
</evidence>
<dbReference type="EMBL" id="QJNS01000712">
    <property type="protein sequence ID" value="RYO74982.1"/>
    <property type="molecule type" value="Genomic_DNA"/>
</dbReference>
<evidence type="ECO:0000256" key="1">
    <source>
        <dbReference type="ARBA" id="ARBA00004604"/>
    </source>
</evidence>
<dbReference type="PANTHER" id="PTHR11831:SF1">
    <property type="entry name" value="U3 SMALL NUCLEOLAR RIBONUCLEOPROTEIN PROTEIN IMP3"/>
    <property type="match status" value="1"/>
</dbReference>
<protein>
    <recommendedName>
        <fullName evidence="7">Small ribosomal subunit protein uS4 N-terminal domain-containing protein</fullName>
    </recommendedName>
</protein>
<keyword evidence="3" id="KW-0690">Ribosome biogenesis</keyword>
<dbReference type="Proteomes" id="UP000294003">
    <property type="component" value="Unassembled WGS sequence"/>
</dbReference>
<keyword evidence="9" id="KW-1185">Reference proteome</keyword>
<evidence type="ECO:0000256" key="3">
    <source>
        <dbReference type="ARBA" id="ARBA00022517"/>
    </source>
</evidence>
<dbReference type="InterPro" id="IPR022801">
    <property type="entry name" value="Ribosomal_uS4"/>
</dbReference>
<keyword evidence="5" id="KW-0539">Nucleus</keyword>
<dbReference type="PANTHER" id="PTHR11831">
    <property type="entry name" value="30S 40S RIBOSOMAL PROTEIN"/>
    <property type="match status" value="1"/>
</dbReference>
<evidence type="ECO:0000313" key="9">
    <source>
        <dbReference type="Proteomes" id="UP000294003"/>
    </source>
</evidence>
<proteinExistence type="inferred from homology"/>
<dbReference type="Pfam" id="PF01479">
    <property type="entry name" value="S4"/>
    <property type="match status" value="1"/>
</dbReference>
<keyword evidence="4" id="KW-0694">RNA-binding</keyword>
<dbReference type="InterPro" id="IPR001912">
    <property type="entry name" value="Ribosomal_uS4_N"/>
</dbReference>
<accession>A0ABY0GUA9</accession>
<evidence type="ECO:0000313" key="8">
    <source>
        <dbReference type="EMBL" id="RYO74982.1"/>
    </source>
</evidence>
<dbReference type="Pfam" id="PF00163">
    <property type="entry name" value="Ribosomal_S4"/>
    <property type="match status" value="2"/>
</dbReference>
<feature type="domain" description="Small ribosomal subunit protein uS4 N-terminal" evidence="7">
    <location>
        <begin position="4"/>
        <end position="132"/>
    </location>
</feature>
<evidence type="ECO:0000256" key="6">
    <source>
        <dbReference type="ARBA" id="ARBA00023274"/>
    </source>
</evidence>
<dbReference type="CDD" id="cd00165">
    <property type="entry name" value="S4"/>
    <property type="match status" value="1"/>
</dbReference>
<dbReference type="SMART" id="SM01390">
    <property type="entry name" value="Ribosomal_S4"/>
    <property type="match status" value="1"/>
</dbReference>
<organism evidence="8 9">
    <name type="scientific">Monosporascus cannonballus</name>
    <dbReference type="NCBI Taxonomy" id="155416"/>
    <lineage>
        <taxon>Eukaryota</taxon>
        <taxon>Fungi</taxon>
        <taxon>Dikarya</taxon>
        <taxon>Ascomycota</taxon>
        <taxon>Pezizomycotina</taxon>
        <taxon>Sordariomycetes</taxon>
        <taxon>Xylariomycetidae</taxon>
        <taxon>Xylariales</taxon>
        <taxon>Xylariales incertae sedis</taxon>
        <taxon>Monosporascus</taxon>
    </lineage>
</organism>
<comment type="caution">
    <text evidence="8">The sequence shown here is derived from an EMBL/GenBank/DDBJ whole genome shotgun (WGS) entry which is preliminary data.</text>
</comment>
<comment type="subcellular location">
    <subcellularLocation>
        <location evidence="1">Nucleus</location>
        <location evidence="1">Nucleolus</location>
    </subcellularLocation>
</comment>
<reference evidence="8 9" key="1">
    <citation type="submission" date="2018-06" db="EMBL/GenBank/DDBJ databases">
        <title>Complete Genomes of Monosporascus.</title>
        <authorList>
            <person name="Robinson A.J."/>
            <person name="Natvig D.O."/>
        </authorList>
    </citation>
    <scope>NUCLEOTIDE SEQUENCE [LARGE SCALE GENOMIC DNA]</scope>
    <source>
        <strain evidence="8 9">CBS 609.92</strain>
    </source>
</reference>
<evidence type="ECO:0000256" key="2">
    <source>
        <dbReference type="ARBA" id="ARBA00007465"/>
    </source>
</evidence>
<name>A0ABY0GUA9_9PEZI</name>
<dbReference type="SUPFAM" id="SSF55174">
    <property type="entry name" value="Alpha-L RNA-binding motif"/>
    <property type="match status" value="1"/>
</dbReference>
<sequence length="240" mass="27800">MTRKLKHHEQKLLRKVDFITWKQDNDHRDAAVRRRYMIQKPEDYNKYNRLCGVSSYYDTIAHASARERSTGSSQRQSLRQLAHRLSLLPPDNPVRRKTEKLLLDKLYDMGILSSASKLSSVENNVTVSAFARRRLPVVMTRLRMAEHLKAAVTMIEQGHVRVGTEVITDPAFLVTRSMEPSPAEACASWLLQKALKASFPSMFKERPINSRQDFVTWAPGSKIKRNIMKYRDKLDDFELL</sequence>